<evidence type="ECO:0000256" key="2">
    <source>
        <dbReference type="ARBA" id="ARBA00001964"/>
    </source>
</evidence>
<evidence type="ECO:0000256" key="9">
    <source>
        <dbReference type="ARBA" id="ARBA00023052"/>
    </source>
</evidence>
<gene>
    <name evidence="17" type="ORF">CC80DRAFT_469136</name>
</gene>
<evidence type="ECO:0000256" key="3">
    <source>
        <dbReference type="ARBA" id="ARBA00007812"/>
    </source>
</evidence>
<dbReference type="InterPro" id="IPR012001">
    <property type="entry name" value="Thiamin_PyroP_enz_TPP-bd_dom"/>
</dbReference>
<evidence type="ECO:0000256" key="4">
    <source>
        <dbReference type="ARBA" id="ARBA00013202"/>
    </source>
</evidence>
<evidence type="ECO:0000256" key="10">
    <source>
        <dbReference type="ARBA" id="ARBA00023239"/>
    </source>
</evidence>
<dbReference type="FunFam" id="3.40.50.970:FF:000019">
    <property type="entry name" value="Pyruvate decarboxylase isozyme"/>
    <property type="match status" value="1"/>
</dbReference>
<evidence type="ECO:0000313" key="17">
    <source>
        <dbReference type="EMBL" id="KAF1958250.1"/>
    </source>
</evidence>
<dbReference type="Pfam" id="PF02776">
    <property type="entry name" value="TPP_enzyme_N"/>
    <property type="match status" value="1"/>
</dbReference>
<sequence length="595" mass="64802">MAEITLGRYVWERIHQVGVDTIFGCPGDFNLQFLDAIFQVEGLKWVGNQNELNAAYAADGYGRIKGVPGCVVTTHGVGELSALNGIAGSKSELVKTIHVVGQTTRAMQKNHMMIHHSIGNTPDHQVYNRASKELRFAAAELWDVETAPHEIDRVIRECFINSGPVYIFLPLDLSAEKVPKSLLDTPIDIAPTIDEAAQDTAVKAITSAISSAEHPIVLVDALVKRFGASSEARELAGKLRVPVFSANMGKGVVDETDENYVGVWNGEICAPGVKEEARKSDLVITLGYLPADTNSAGFSRRLSEEGSVHINPFEVVVQGKSYPNTPIKFLLSALIAALPSSPQHSISKPNLPPPRVPKDKDATDITQSSLWPSIQSYLQPNDIVISETGTSTFGLCDIQFPPHTRYEAQIYYGSIGWATAATLGAAVARKELGQPGRTLLFTGDGSMAMTIQEIGTMIKAGLKIVLFVINNEGYTVERLIWGAREAYNDIVSTDYSHLLPLFKHPSPSTSYHFAKTKTELDAVLAKPEIRDPMHLQLVEIVVPKLDTSWRLASTLAWRGKEAQEYLTREGFTDTYGGWGLDGEDSASSGGGVSWK</sequence>
<dbReference type="GO" id="GO:0004737">
    <property type="term" value="F:pyruvate decarboxylase activity"/>
    <property type="evidence" value="ECO:0007669"/>
    <property type="project" value="UniProtKB-EC"/>
</dbReference>
<evidence type="ECO:0000256" key="7">
    <source>
        <dbReference type="ARBA" id="ARBA00022793"/>
    </source>
</evidence>
<evidence type="ECO:0000256" key="11">
    <source>
        <dbReference type="PIRSR" id="PIRSR036565-2"/>
    </source>
</evidence>
<dbReference type="EC" id="4.1.1.1" evidence="4"/>
<dbReference type="GO" id="GO:0005829">
    <property type="term" value="C:cytosol"/>
    <property type="evidence" value="ECO:0007669"/>
    <property type="project" value="TreeGrafter"/>
</dbReference>
<evidence type="ECO:0000259" key="16">
    <source>
        <dbReference type="Pfam" id="PF02776"/>
    </source>
</evidence>
<protein>
    <recommendedName>
        <fullName evidence="5">Pyruvate decarboxylase</fullName>
        <ecNumber evidence="4">4.1.1.1</ecNumber>
    </recommendedName>
</protein>
<comment type="similarity">
    <text evidence="3 12">Belongs to the TPP enzyme family.</text>
</comment>
<feature type="binding site" evidence="11">
    <location>
        <position position="473"/>
    </location>
    <ligand>
        <name>Mg(2+)</name>
        <dbReference type="ChEBI" id="CHEBI:18420"/>
    </ligand>
</feature>
<dbReference type="PANTHER" id="PTHR43452:SF30">
    <property type="entry name" value="PYRUVATE DECARBOXYLASE ISOZYME 1-RELATED"/>
    <property type="match status" value="1"/>
</dbReference>
<comment type="catalytic activity">
    <reaction evidence="1">
        <text>a 2-oxocarboxylate + H(+) = an aldehyde + CO2</text>
        <dbReference type="Rhea" id="RHEA:11628"/>
        <dbReference type="ChEBI" id="CHEBI:15378"/>
        <dbReference type="ChEBI" id="CHEBI:16526"/>
        <dbReference type="ChEBI" id="CHEBI:17478"/>
        <dbReference type="ChEBI" id="CHEBI:35179"/>
        <dbReference type="EC" id="4.1.1.1"/>
    </reaction>
</comment>
<dbReference type="Pfam" id="PF02775">
    <property type="entry name" value="TPP_enzyme_C"/>
    <property type="match status" value="1"/>
</dbReference>
<dbReference type="OrthoDB" id="308383at2759"/>
<keyword evidence="8 11" id="KW-0460">Magnesium</keyword>
<dbReference type="InterPro" id="IPR047214">
    <property type="entry name" value="TPP_PDC_IPDC"/>
</dbReference>
<evidence type="ECO:0000256" key="12">
    <source>
        <dbReference type="RuleBase" id="RU362132"/>
    </source>
</evidence>
<feature type="binding site" evidence="11">
    <location>
        <position position="471"/>
    </location>
    <ligand>
        <name>Mg(2+)</name>
        <dbReference type="ChEBI" id="CHEBI:18420"/>
    </ligand>
</feature>
<dbReference type="Gene3D" id="3.40.50.1220">
    <property type="entry name" value="TPP-binding domain"/>
    <property type="match status" value="1"/>
</dbReference>
<dbReference type="PIRSF" id="PIRSF036565">
    <property type="entry name" value="Pyruvt_ip_decrb"/>
    <property type="match status" value="1"/>
</dbReference>
<dbReference type="EMBL" id="ML976987">
    <property type="protein sequence ID" value="KAF1958250.1"/>
    <property type="molecule type" value="Genomic_DNA"/>
</dbReference>
<proteinExistence type="inferred from homology"/>
<keyword evidence="17" id="KW-0670">Pyruvate</keyword>
<dbReference type="SUPFAM" id="SSF52467">
    <property type="entry name" value="DHS-like NAD/FAD-binding domain"/>
    <property type="match status" value="1"/>
</dbReference>
<evidence type="ECO:0000259" key="14">
    <source>
        <dbReference type="Pfam" id="PF00205"/>
    </source>
</evidence>
<evidence type="ECO:0000256" key="1">
    <source>
        <dbReference type="ARBA" id="ARBA00001041"/>
    </source>
</evidence>
<dbReference type="GO" id="GO:0005634">
    <property type="term" value="C:nucleus"/>
    <property type="evidence" value="ECO:0007669"/>
    <property type="project" value="TreeGrafter"/>
</dbReference>
<comment type="cofactor">
    <cofactor evidence="11">
        <name>Mg(2+)</name>
        <dbReference type="ChEBI" id="CHEBI:18420"/>
    </cofactor>
    <text evidence="11">Binds 1 Mg(2+) per subunit.</text>
</comment>
<evidence type="ECO:0000256" key="6">
    <source>
        <dbReference type="ARBA" id="ARBA00022723"/>
    </source>
</evidence>
<keyword evidence="7" id="KW-0210">Decarboxylase</keyword>
<dbReference type="InterPro" id="IPR011766">
    <property type="entry name" value="TPP_enzyme_TPP-bd"/>
</dbReference>
<dbReference type="Pfam" id="PF00205">
    <property type="entry name" value="TPP_enzyme_M"/>
    <property type="match status" value="1"/>
</dbReference>
<dbReference type="SUPFAM" id="SSF52518">
    <property type="entry name" value="Thiamin diphosphate-binding fold (THDP-binding)"/>
    <property type="match status" value="2"/>
</dbReference>
<dbReference type="PANTHER" id="PTHR43452">
    <property type="entry name" value="PYRUVATE DECARBOXYLASE"/>
    <property type="match status" value="1"/>
</dbReference>
<dbReference type="GO" id="GO:0000287">
    <property type="term" value="F:magnesium ion binding"/>
    <property type="evidence" value="ECO:0007669"/>
    <property type="project" value="InterPro"/>
</dbReference>
<keyword evidence="10" id="KW-0456">Lyase</keyword>
<evidence type="ECO:0000259" key="15">
    <source>
        <dbReference type="Pfam" id="PF02775"/>
    </source>
</evidence>
<feature type="domain" description="Thiamine pyrophosphate enzyme N-terminal TPP-binding" evidence="16">
    <location>
        <begin position="5"/>
        <end position="113"/>
    </location>
</feature>
<dbReference type="Proteomes" id="UP000800035">
    <property type="component" value="Unassembled WGS sequence"/>
</dbReference>
<evidence type="ECO:0000256" key="13">
    <source>
        <dbReference type="SAM" id="MobiDB-lite"/>
    </source>
</evidence>
<feature type="domain" description="Thiamine pyrophosphate enzyme TPP-binding" evidence="15">
    <location>
        <begin position="399"/>
        <end position="479"/>
    </location>
</feature>
<dbReference type="Gene3D" id="3.40.50.970">
    <property type="match status" value="2"/>
</dbReference>
<dbReference type="CDD" id="cd07038">
    <property type="entry name" value="TPP_PYR_PDC_IPDC_like"/>
    <property type="match status" value="1"/>
</dbReference>
<feature type="binding site" evidence="11">
    <location>
        <position position="444"/>
    </location>
    <ligand>
        <name>Mg(2+)</name>
        <dbReference type="ChEBI" id="CHEBI:18420"/>
    </ligand>
</feature>
<evidence type="ECO:0000256" key="8">
    <source>
        <dbReference type="ARBA" id="ARBA00022842"/>
    </source>
</evidence>
<keyword evidence="9 12" id="KW-0786">Thiamine pyrophosphate</keyword>
<reference evidence="17" key="1">
    <citation type="journal article" date="2020" name="Stud. Mycol.">
        <title>101 Dothideomycetes genomes: a test case for predicting lifestyles and emergence of pathogens.</title>
        <authorList>
            <person name="Haridas S."/>
            <person name="Albert R."/>
            <person name="Binder M."/>
            <person name="Bloem J."/>
            <person name="Labutti K."/>
            <person name="Salamov A."/>
            <person name="Andreopoulos B."/>
            <person name="Baker S."/>
            <person name="Barry K."/>
            <person name="Bills G."/>
            <person name="Bluhm B."/>
            <person name="Cannon C."/>
            <person name="Castanera R."/>
            <person name="Culley D."/>
            <person name="Daum C."/>
            <person name="Ezra D."/>
            <person name="Gonzalez J."/>
            <person name="Henrissat B."/>
            <person name="Kuo A."/>
            <person name="Liang C."/>
            <person name="Lipzen A."/>
            <person name="Lutzoni F."/>
            <person name="Magnuson J."/>
            <person name="Mondo S."/>
            <person name="Nolan M."/>
            <person name="Ohm R."/>
            <person name="Pangilinan J."/>
            <person name="Park H.-J."/>
            <person name="Ramirez L."/>
            <person name="Alfaro M."/>
            <person name="Sun H."/>
            <person name="Tritt A."/>
            <person name="Yoshinaga Y."/>
            <person name="Zwiers L.-H."/>
            <person name="Turgeon B."/>
            <person name="Goodwin S."/>
            <person name="Spatafora J."/>
            <person name="Crous P."/>
            <person name="Grigoriev I."/>
        </authorList>
    </citation>
    <scope>NUCLEOTIDE SEQUENCE</scope>
    <source>
        <strain evidence="17">CBS 675.92</strain>
    </source>
</reference>
<dbReference type="GO" id="GO:0000949">
    <property type="term" value="P:aromatic amino acid family catabolic process to alcohol via Ehrlich pathway"/>
    <property type="evidence" value="ECO:0007669"/>
    <property type="project" value="TreeGrafter"/>
</dbReference>
<dbReference type="InterPro" id="IPR047213">
    <property type="entry name" value="TPP_PYR_PDC_IPDC-like"/>
</dbReference>
<evidence type="ECO:0000256" key="5">
    <source>
        <dbReference type="ARBA" id="ARBA00014422"/>
    </source>
</evidence>
<evidence type="ECO:0000313" key="18">
    <source>
        <dbReference type="Proteomes" id="UP000800035"/>
    </source>
</evidence>
<name>A0A6A5U1U3_9PLEO</name>
<dbReference type="InterPro" id="IPR012000">
    <property type="entry name" value="Thiamin_PyroP_enz_cen_dom"/>
</dbReference>
<dbReference type="GO" id="GO:0030976">
    <property type="term" value="F:thiamine pyrophosphate binding"/>
    <property type="evidence" value="ECO:0007669"/>
    <property type="project" value="InterPro"/>
</dbReference>
<dbReference type="AlphaFoldDB" id="A0A6A5U1U3"/>
<organism evidence="17 18">
    <name type="scientific">Byssothecium circinans</name>
    <dbReference type="NCBI Taxonomy" id="147558"/>
    <lineage>
        <taxon>Eukaryota</taxon>
        <taxon>Fungi</taxon>
        <taxon>Dikarya</taxon>
        <taxon>Ascomycota</taxon>
        <taxon>Pezizomycotina</taxon>
        <taxon>Dothideomycetes</taxon>
        <taxon>Pleosporomycetidae</taxon>
        <taxon>Pleosporales</taxon>
        <taxon>Massarineae</taxon>
        <taxon>Massarinaceae</taxon>
        <taxon>Byssothecium</taxon>
    </lineage>
</organism>
<dbReference type="CDD" id="cd02005">
    <property type="entry name" value="TPP_PDC_IPDC"/>
    <property type="match status" value="1"/>
</dbReference>
<feature type="region of interest" description="Disordered" evidence="13">
    <location>
        <begin position="342"/>
        <end position="362"/>
    </location>
</feature>
<dbReference type="InterPro" id="IPR029035">
    <property type="entry name" value="DHS-like_NAD/FAD-binding_dom"/>
</dbReference>
<dbReference type="InterPro" id="IPR029061">
    <property type="entry name" value="THDP-binding"/>
</dbReference>
<keyword evidence="6 11" id="KW-0479">Metal-binding</keyword>
<comment type="cofactor">
    <cofactor evidence="2">
        <name>thiamine diphosphate</name>
        <dbReference type="ChEBI" id="CHEBI:58937"/>
    </cofactor>
</comment>
<dbReference type="InterPro" id="IPR012110">
    <property type="entry name" value="PDC/IPDC-like"/>
</dbReference>
<feature type="domain" description="Thiamine pyrophosphate enzyme central" evidence="14">
    <location>
        <begin position="202"/>
        <end position="318"/>
    </location>
</feature>
<dbReference type="FunFam" id="3.40.50.970:FF:000024">
    <property type="entry name" value="Pyruvate decarboxylase isozyme"/>
    <property type="match status" value="1"/>
</dbReference>
<keyword evidence="18" id="KW-1185">Reference proteome</keyword>
<accession>A0A6A5U1U3</accession>